<dbReference type="SMART" id="SM01117">
    <property type="entry name" value="Cyt-b5"/>
    <property type="match status" value="1"/>
</dbReference>
<comment type="caution">
    <text evidence="13">The sequence shown here is derived from an EMBL/GenBank/DDBJ whole genome shotgun (WGS) entry which is preliminary data.</text>
</comment>
<dbReference type="GO" id="GO:0016702">
    <property type="term" value="F:oxidoreductase activity, acting on single donors with incorporation of molecular oxygen, incorporation of two atoms of oxygen"/>
    <property type="evidence" value="ECO:0007669"/>
    <property type="project" value="UniProtKB-ARBA"/>
</dbReference>
<name>A0AAD9I0W1_9PEZI</name>
<reference evidence="13" key="1">
    <citation type="journal article" date="2023" name="Mol. Plant Microbe Interact.">
        <title>Elucidating the Obligate Nature and Biological Capacity of an Invasive Fungal Corn Pathogen.</title>
        <authorList>
            <person name="MacCready J.S."/>
            <person name="Roggenkamp E.M."/>
            <person name="Gdanetz K."/>
            <person name="Chilvers M.I."/>
        </authorList>
    </citation>
    <scope>NUCLEOTIDE SEQUENCE</scope>
    <source>
        <strain evidence="13">PM02</strain>
    </source>
</reference>
<feature type="transmembrane region" description="Helical" evidence="10">
    <location>
        <begin position="219"/>
        <end position="237"/>
    </location>
</feature>
<dbReference type="Gene3D" id="1.20.58.480">
    <property type="match status" value="1"/>
</dbReference>
<evidence type="ECO:0000256" key="6">
    <source>
        <dbReference type="ARBA" id="ARBA00023004"/>
    </source>
</evidence>
<dbReference type="EMBL" id="JAQQPM010000002">
    <property type="protein sequence ID" value="KAK2068352.1"/>
    <property type="molecule type" value="Genomic_DNA"/>
</dbReference>
<proteinExistence type="inferred from homology"/>
<feature type="transmembrane region" description="Helical" evidence="10">
    <location>
        <begin position="52"/>
        <end position="74"/>
    </location>
</feature>
<dbReference type="Pfam" id="PF00173">
    <property type="entry name" value="Cyt-b5"/>
    <property type="match status" value="1"/>
</dbReference>
<dbReference type="GO" id="GO:0020037">
    <property type="term" value="F:heme binding"/>
    <property type="evidence" value="ECO:0007669"/>
    <property type="project" value="InterPro"/>
</dbReference>
<evidence type="ECO:0000256" key="8">
    <source>
        <dbReference type="ARBA" id="ARBA00038359"/>
    </source>
</evidence>
<feature type="transmembrane region" description="Helical" evidence="10">
    <location>
        <begin position="86"/>
        <end position="107"/>
    </location>
</feature>
<evidence type="ECO:0000313" key="14">
    <source>
        <dbReference type="Proteomes" id="UP001217918"/>
    </source>
</evidence>
<dbReference type="InterPro" id="IPR052337">
    <property type="entry name" value="SAT4-like"/>
</dbReference>
<feature type="domain" description="FAD-binding FR-type" evidence="12">
    <location>
        <begin position="901"/>
        <end position="1011"/>
    </location>
</feature>
<evidence type="ECO:0000256" key="4">
    <source>
        <dbReference type="ARBA" id="ARBA00022723"/>
    </source>
</evidence>
<keyword evidence="7 10" id="KW-0472">Membrane</keyword>
<comment type="subcellular location">
    <subcellularLocation>
        <location evidence="1">Membrane</location>
        <topology evidence="1">Multi-pass membrane protein</topology>
    </subcellularLocation>
</comment>
<feature type="domain" description="Cytochrome b5 heme-binding" evidence="11">
    <location>
        <begin position="1191"/>
        <end position="1270"/>
    </location>
</feature>
<dbReference type="SUPFAM" id="SSF63380">
    <property type="entry name" value="Riboflavin synthase domain-like"/>
    <property type="match status" value="1"/>
</dbReference>
<dbReference type="PROSITE" id="PS50255">
    <property type="entry name" value="CYTOCHROME_B5_2"/>
    <property type="match status" value="1"/>
</dbReference>
<dbReference type="Pfam" id="PF00175">
    <property type="entry name" value="NAD_binding_1"/>
    <property type="match status" value="1"/>
</dbReference>
<dbReference type="SUPFAM" id="SSF55856">
    <property type="entry name" value="Cytochrome b5-like heme/steroid binding domain"/>
    <property type="match status" value="1"/>
</dbReference>
<gene>
    <name evidence="13" type="ORF">P8C59_002993</name>
</gene>
<feature type="region of interest" description="Disordered" evidence="9">
    <location>
        <begin position="382"/>
        <end position="440"/>
    </location>
</feature>
<evidence type="ECO:0000259" key="11">
    <source>
        <dbReference type="PROSITE" id="PS50255"/>
    </source>
</evidence>
<dbReference type="InterPro" id="IPR039261">
    <property type="entry name" value="FNR_nucleotide-bd"/>
</dbReference>
<comment type="similarity">
    <text evidence="2">Belongs to the indoleamine 2,3-dioxygenase family.</text>
</comment>
<evidence type="ECO:0000256" key="1">
    <source>
        <dbReference type="ARBA" id="ARBA00004141"/>
    </source>
</evidence>
<keyword evidence="3 10" id="KW-0812">Transmembrane</keyword>
<dbReference type="CDD" id="cd00322">
    <property type="entry name" value="FNR_like"/>
    <property type="match status" value="1"/>
</dbReference>
<feature type="compositionally biased region" description="Polar residues" evidence="9">
    <location>
        <begin position="417"/>
        <end position="435"/>
    </location>
</feature>
<dbReference type="InterPro" id="IPR037217">
    <property type="entry name" value="Trp/Indoleamine_2_3_dOase-like"/>
</dbReference>
<organism evidence="13 14">
    <name type="scientific">Phyllachora maydis</name>
    <dbReference type="NCBI Taxonomy" id="1825666"/>
    <lineage>
        <taxon>Eukaryota</taxon>
        <taxon>Fungi</taxon>
        <taxon>Dikarya</taxon>
        <taxon>Ascomycota</taxon>
        <taxon>Pezizomycotina</taxon>
        <taxon>Sordariomycetes</taxon>
        <taxon>Sordariomycetidae</taxon>
        <taxon>Phyllachorales</taxon>
        <taxon>Phyllachoraceae</taxon>
        <taxon>Phyllachora</taxon>
    </lineage>
</organism>
<feature type="transmembrane region" description="Helical" evidence="10">
    <location>
        <begin position="168"/>
        <end position="189"/>
    </location>
</feature>
<dbReference type="Proteomes" id="UP001217918">
    <property type="component" value="Unassembled WGS sequence"/>
</dbReference>
<keyword evidence="14" id="KW-1185">Reference proteome</keyword>
<dbReference type="InterPro" id="IPR049326">
    <property type="entry name" value="Rhodopsin_dom_fungi"/>
</dbReference>
<dbReference type="PROSITE" id="PS51384">
    <property type="entry name" value="FAD_FR"/>
    <property type="match status" value="1"/>
</dbReference>
<keyword evidence="5 10" id="KW-1133">Transmembrane helix</keyword>
<dbReference type="InterPro" id="IPR017938">
    <property type="entry name" value="Riboflavin_synthase-like_b-brl"/>
</dbReference>
<dbReference type="Gene3D" id="3.40.50.80">
    <property type="entry name" value="Nucleotide-binding domain of ferredoxin-NADP reductase (FNR) module"/>
    <property type="match status" value="1"/>
</dbReference>
<feature type="compositionally biased region" description="Polar residues" evidence="9">
    <location>
        <begin position="492"/>
        <end position="503"/>
    </location>
</feature>
<evidence type="ECO:0000256" key="7">
    <source>
        <dbReference type="ARBA" id="ARBA00023136"/>
    </source>
</evidence>
<dbReference type="GO" id="GO:0046872">
    <property type="term" value="F:metal ion binding"/>
    <property type="evidence" value="ECO:0007669"/>
    <property type="project" value="UniProtKB-KW"/>
</dbReference>
<feature type="region of interest" description="Disordered" evidence="9">
    <location>
        <begin position="492"/>
        <end position="512"/>
    </location>
</feature>
<feature type="transmembrane region" description="Helical" evidence="10">
    <location>
        <begin position="133"/>
        <end position="156"/>
    </location>
</feature>
<accession>A0AAD9I0W1</accession>
<keyword evidence="6" id="KW-0408">Iron</keyword>
<sequence length="1426" mass="152844">MAPMVFNGAVADLVGTLARRVVISGEEAATVEARATTGGSGGLDSHMDRAKLVLAISIAAISLVSVVVITRLLVRWRTTRHLFLDDILVLLAAIFTILYGAALIAALNNHLGHHFVLSNNAGNRSRARGIGQLLVTAIIVYSCAITAAKLSVIVTLTRVFPYKALRRILYGTSAVLICLLLASIPLSLFQCDPTPIVSDGGDLSETQCVNFIDIEYTSTILQIVTSGLLVLVPLPYLRTLQCVLSLKVLLGLVFLTGMGFVFASIDRLTALPDMIRSDDITYDIVPTFLWALAECVATITFASVPVMASLFLVKSPNAFVGIPEVETAEEAEEARRRKESCDIWWGESNAIDDYAPTPVLTRPGNERQWFGHWGRDVKQYVKGDEGKAQAQVQSRPSWYATSPPEYPASPRPVHASSLRSGGKQQPSTASVSTASSEDEDVELLPLCRPKLAPSAASPLAGELRASPAGTISRAAFLLGQLSLASRLSGLNHSFHPPSSTTHDQGGGAGPRPRLQVGLGLDGHISYTTGFLGPTDAQAPLPASLAPIEALHTALPTLLRNGTARRAIAALPALSAAWASLPQRHLARAAVVLSALAHAYFFGHRGDPTPLPDVVLLPWSAVCRRLGRPFTGRVVADDVLNNARPDVPDLSSSWFDLPEERLSNGLQGFMEARFAPALGLMAGAQSCVRAGDAEGVAARLEGLASVLVACATIFIEEVTPRATGQFDPVAWIKTYPAIGQPVLAGELGNSGLDAPLFHALDAFVGRDPVRGQGDLRGMQRDRREVFPGNVRAVIEALEQPWGQTVREFVGSCEGAAATRAKAAFDGVLQMYTWWLEMHRVKAVGITGVTLASGNHTTSSGVQSGQCCAQMEEAQADGPRLPPDAMLSRQMKAGIASRLGDRPVWQWATVLRRTSHGVACVVLELRMDAILPLEAGDRVQVYDDEDEDEDKRDARPRFYSLGDVRHAADGPGSTTITLTVRRGPGRVATFLADLQPGRVVRMRPWPCPRFRAPQDSAAPLVLVAQGTGAGPMLGFLRARARVQAAQAAPWGEMWLFLAAKRLEDMPCRPDELETLTAGLPSLTVMLALSGEKQHLRVTHGRVEAVSASPRASSGRVTTQHLAAHRDRVQQLVVQHGGHLYVCGSTAFGETVRRVLGHNQVPAGTRHSISPPPAHWRQWHEDLFGPSPASEKNVRGITPAELARHNTPASCWLALRGVVYDATDFLAQHPGGSKTLLEVAGTAADRRFFETHGGVHVQEVLGRLAPMAVGVLHEPAAGGCPVRPAAVARRVLDRLVRVQNALVNNTAFGAERAVVPFYVYRDALLVFARDGLDQVLGGLELDAVAAARGAQAHLDRGGGGQGDLEAAEAAVRDLYRPYVDRVHECLDRCKGLIGASLQQEQERVVDGEEAYRGLLAGLTELGASLALIR</sequence>
<dbReference type="PANTHER" id="PTHR33048:SF131">
    <property type="entry name" value="INTEGRAL MEMBRANE PROTEIN"/>
    <property type="match status" value="1"/>
</dbReference>
<comment type="similarity">
    <text evidence="8">Belongs to the SAT4 family.</text>
</comment>
<dbReference type="InterPro" id="IPR001199">
    <property type="entry name" value="Cyt_B5-like_heme/steroid-bd"/>
</dbReference>
<dbReference type="PANTHER" id="PTHR33048">
    <property type="entry name" value="PTH11-LIKE INTEGRAL MEMBRANE PROTEIN (AFU_ORTHOLOGUE AFUA_5G11245)"/>
    <property type="match status" value="1"/>
</dbReference>
<dbReference type="InterPro" id="IPR017927">
    <property type="entry name" value="FAD-bd_FR_type"/>
</dbReference>
<dbReference type="InterPro" id="IPR001433">
    <property type="entry name" value="OxRdtase_FAD/NAD-bd"/>
</dbReference>
<keyword evidence="4" id="KW-0479">Metal-binding</keyword>
<dbReference type="Pfam" id="PF20684">
    <property type="entry name" value="Fung_rhodopsin"/>
    <property type="match status" value="1"/>
</dbReference>
<evidence type="ECO:0000259" key="12">
    <source>
        <dbReference type="PROSITE" id="PS51384"/>
    </source>
</evidence>
<dbReference type="SUPFAM" id="SSF52343">
    <property type="entry name" value="Ferredoxin reductase-like, C-terminal NADP-linked domain"/>
    <property type="match status" value="1"/>
</dbReference>
<dbReference type="InterPro" id="IPR000898">
    <property type="entry name" value="Indolamine_dOase"/>
</dbReference>
<feature type="transmembrane region" description="Helical" evidence="10">
    <location>
        <begin position="249"/>
        <end position="268"/>
    </location>
</feature>
<protein>
    <submittedName>
        <fullName evidence="13">Uncharacterized protein</fullName>
    </submittedName>
</protein>
<evidence type="ECO:0000256" key="9">
    <source>
        <dbReference type="SAM" id="MobiDB-lite"/>
    </source>
</evidence>
<evidence type="ECO:0000256" key="3">
    <source>
        <dbReference type="ARBA" id="ARBA00022692"/>
    </source>
</evidence>
<dbReference type="SUPFAM" id="SSF140959">
    <property type="entry name" value="Indolic compounds 2,3-dioxygenase-like"/>
    <property type="match status" value="1"/>
</dbReference>
<dbReference type="GO" id="GO:0016020">
    <property type="term" value="C:membrane"/>
    <property type="evidence" value="ECO:0007669"/>
    <property type="project" value="UniProtKB-SubCell"/>
</dbReference>
<evidence type="ECO:0000256" key="2">
    <source>
        <dbReference type="ARBA" id="ARBA00007119"/>
    </source>
</evidence>
<dbReference type="Pfam" id="PF01231">
    <property type="entry name" value="IDO"/>
    <property type="match status" value="1"/>
</dbReference>
<evidence type="ECO:0000256" key="5">
    <source>
        <dbReference type="ARBA" id="ARBA00022989"/>
    </source>
</evidence>
<dbReference type="Gene3D" id="3.10.120.10">
    <property type="entry name" value="Cytochrome b5-like heme/steroid binding domain"/>
    <property type="match status" value="1"/>
</dbReference>
<evidence type="ECO:0000256" key="10">
    <source>
        <dbReference type="SAM" id="Phobius"/>
    </source>
</evidence>
<dbReference type="InterPro" id="IPR036400">
    <property type="entry name" value="Cyt_B5-like_heme/steroid_sf"/>
</dbReference>
<evidence type="ECO:0000313" key="13">
    <source>
        <dbReference type="EMBL" id="KAK2068352.1"/>
    </source>
</evidence>
<dbReference type="GO" id="GO:0019441">
    <property type="term" value="P:L-tryptophan catabolic process to kynurenine"/>
    <property type="evidence" value="ECO:0007669"/>
    <property type="project" value="InterPro"/>
</dbReference>
<feature type="compositionally biased region" description="Polar residues" evidence="9">
    <location>
        <begin position="390"/>
        <end position="400"/>
    </location>
</feature>